<dbReference type="PANTHER" id="PTHR33336">
    <property type="entry name" value="QUINOL MONOOXYGENASE YGIN-RELATED"/>
    <property type="match status" value="1"/>
</dbReference>
<dbReference type="PANTHER" id="PTHR33336:SF15">
    <property type="entry name" value="ABM DOMAIN-CONTAINING PROTEIN"/>
    <property type="match status" value="1"/>
</dbReference>
<reference evidence="2" key="1">
    <citation type="submission" date="2019-08" db="EMBL/GenBank/DDBJ databases">
        <authorList>
            <person name="Kucharzyk K."/>
            <person name="Murdoch R.W."/>
            <person name="Higgins S."/>
            <person name="Loffler F."/>
        </authorList>
    </citation>
    <scope>NUCLEOTIDE SEQUENCE</scope>
</reference>
<sequence>MWTREFGKYFAVIKAESYARAIEKMQHQILLCVRYTTQPGQVNTFLAALNEQGIIQASKAEPGNAKYEYSIPVEAENALLLLEIWVDAEAQAAHVNTAHYQKLQALKKAYVTDVAIEKYQIAPF</sequence>
<dbReference type="EMBL" id="VSSQ01146783">
    <property type="protein sequence ID" value="MPN65031.1"/>
    <property type="molecule type" value="Genomic_DNA"/>
</dbReference>
<dbReference type="AlphaFoldDB" id="A0A645JN23"/>
<comment type="caution">
    <text evidence="2">The sequence shown here is derived from an EMBL/GenBank/DDBJ whole genome shotgun (WGS) entry which is preliminary data.</text>
</comment>
<proteinExistence type="predicted"/>
<dbReference type="InterPro" id="IPR011008">
    <property type="entry name" value="Dimeric_a/b-barrel"/>
</dbReference>
<name>A0A645JN23_9ZZZZ</name>
<accession>A0A645JN23</accession>
<dbReference type="GO" id="GO:0003824">
    <property type="term" value="F:catalytic activity"/>
    <property type="evidence" value="ECO:0007669"/>
    <property type="project" value="TreeGrafter"/>
</dbReference>
<feature type="domain" description="ABM" evidence="1">
    <location>
        <begin position="29"/>
        <end position="119"/>
    </location>
</feature>
<protein>
    <recommendedName>
        <fullName evidence="1">ABM domain-containing protein</fullName>
    </recommendedName>
</protein>
<gene>
    <name evidence="2" type="ORF">SDC9_212810</name>
</gene>
<dbReference type="InterPro" id="IPR050744">
    <property type="entry name" value="AI-2_Isomerase_LsrG"/>
</dbReference>
<evidence type="ECO:0000313" key="2">
    <source>
        <dbReference type="EMBL" id="MPN65031.1"/>
    </source>
</evidence>
<evidence type="ECO:0000259" key="1">
    <source>
        <dbReference type="PROSITE" id="PS51725"/>
    </source>
</evidence>
<dbReference type="Gene3D" id="3.30.70.100">
    <property type="match status" value="1"/>
</dbReference>
<dbReference type="InterPro" id="IPR007138">
    <property type="entry name" value="ABM_dom"/>
</dbReference>
<organism evidence="2">
    <name type="scientific">bioreactor metagenome</name>
    <dbReference type="NCBI Taxonomy" id="1076179"/>
    <lineage>
        <taxon>unclassified sequences</taxon>
        <taxon>metagenomes</taxon>
        <taxon>ecological metagenomes</taxon>
    </lineage>
</organism>
<dbReference type="SUPFAM" id="SSF54909">
    <property type="entry name" value="Dimeric alpha+beta barrel"/>
    <property type="match status" value="1"/>
</dbReference>
<dbReference type="PROSITE" id="PS51725">
    <property type="entry name" value="ABM"/>
    <property type="match status" value="1"/>
</dbReference>
<dbReference type="Pfam" id="PF03992">
    <property type="entry name" value="ABM"/>
    <property type="match status" value="1"/>
</dbReference>